<dbReference type="PANTHER" id="PTHR36761">
    <property type="entry name" value="ORF03 PROTEIN"/>
    <property type="match status" value="1"/>
</dbReference>
<keyword evidence="2" id="KW-0472">Membrane</keyword>
<sequence length="175" mass="19986">MSIENIEIAKTRYQQGINAFEGGQYRQAVEFLETASAMLTRNTRLGGEVQIWLATAYEADGRVDDAIALCEQLKRHPHAETSTQARHLQYIWKAPKLQRPKEWMTEIPDLGSISDNGNKTKLVFNPSKSSNEQKKTPEPEYVDLSQVNTEDNRFIWVALVVVALTVLYLVWLSFE</sequence>
<dbReference type="Pfam" id="PF13174">
    <property type="entry name" value="TPR_6"/>
    <property type="match status" value="1"/>
</dbReference>
<evidence type="ECO:0000256" key="2">
    <source>
        <dbReference type="SAM" id="Phobius"/>
    </source>
</evidence>
<protein>
    <recommendedName>
        <fullName evidence="5">Tetratricopeptide repeat protein</fullName>
    </recommendedName>
</protein>
<reference evidence="3 4" key="1">
    <citation type="submission" date="2017-08" db="EMBL/GenBank/DDBJ databases">
        <title>Draft genome sequence of filamentous cyanobacterium Calothrix elsteri CCALA 953.</title>
        <authorList>
            <person name="Gagunashvili A.N."/>
            <person name="Elster J."/>
            <person name="Andresson O.S."/>
        </authorList>
    </citation>
    <scope>NUCLEOTIDE SEQUENCE [LARGE SCALE GENOMIC DNA]</scope>
    <source>
        <strain evidence="3 4">CCALA 953</strain>
    </source>
</reference>
<evidence type="ECO:0008006" key="5">
    <source>
        <dbReference type="Google" id="ProtNLM"/>
    </source>
</evidence>
<organism evidence="3 4">
    <name type="scientific">Brunnivagina elsteri CCALA 953</name>
    <dbReference type="NCBI Taxonomy" id="987040"/>
    <lineage>
        <taxon>Bacteria</taxon>
        <taxon>Bacillati</taxon>
        <taxon>Cyanobacteriota</taxon>
        <taxon>Cyanophyceae</taxon>
        <taxon>Nostocales</taxon>
        <taxon>Calotrichaceae</taxon>
        <taxon>Brunnivagina</taxon>
    </lineage>
</organism>
<name>A0A2A2TNN9_9CYAN</name>
<dbReference type="InterPro" id="IPR011990">
    <property type="entry name" value="TPR-like_helical_dom_sf"/>
</dbReference>
<dbReference type="RefSeq" id="WP_095720450.1">
    <property type="nucleotide sequence ID" value="NZ_NTFS01000025.1"/>
</dbReference>
<keyword evidence="2" id="KW-0812">Transmembrane</keyword>
<dbReference type="PANTHER" id="PTHR36761:SF2">
    <property type="entry name" value="ORF03 PROTEIN"/>
    <property type="match status" value="1"/>
</dbReference>
<gene>
    <name evidence="3" type="ORF">CK510_03925</name>
</gene>
<feature type="region of interest" description="Disordered" evidence="1">
    <location>
        <begin position="118"/>
        <end position="139"/>
    </location>
</feature>
<dbReference type="AlphaFoldDB" id="A0A2A2TNN9"/>
<dbReference type="InterPro" id="IPR019734">
    <property type="entry name" value="TPR_rpt"/>
</dbReference>
<proteinExistence type="predicted"/>
<dbReference type="Proteomes" id="UP000218238">
    <property type="component" value="Unassembled WGS sequence"/>
</dbReference>
<evidence type="ECO:0000313" key="3">
    <source>
        <dbReference type="EMBL" id="PAX60027.1"/>
    </source>
</evidence>
<accession>A0A2A2TNN9</accession>
<dbReference type="Gene3D" id="1.25.40.10">
    <property type="entry name" value="Tetratricopeptide repeat domain"/>
    <property type="match status" value="1"/>
</dbReference>
<feature type="transmembrane region" description="Helical" evidence="2">
    <location>
        <begin position="154"/>
        <end position="174"/>
    </location>
</feature>
<keyword evidence="2" id="KW-1133">Transmembrane helix</keyword>
<dbReference type="EMBL" id="NTFS01000025">
    <property type="protein sequence ID" value="PAX60027.1"/>
    <property type="molecule type" value="Genomic_DNA"/>
</dbReference>
<evidence type="ECO:0000256" key="1">
    <source>
        <dbReference type="SAM" id="MobiDB-lite"/>
    </source>
</evidence>
<evidence type="ECO:0000313" key="4">
    <source>
        <dbReference type="Proteomes" id="UP000218238"/>
    </source>
</evidence>
<comment type="caution">
    <text evidence="3">The sequence shown here is derived from an EMBL/GenBank/DDBJ whole genome shotgun (WGS) entry which is preliminary data.</text>
</comment>
<dbReference type="OrthoDB" id="510804at2"/>
<keyword evidence="4" id="KW-1185">Reference proteome</keyword>
<dbReference type="SUPFAM" id="SSF48452">
    <property type="entry name" value="TPR-like"/>
    <property type="match status" value="1"/>
</dbReference>